<reference evidence="1" key="1">
    <citation type="journal article" date="2014" name="Genome Announc.">
        <title>De novo whole-genome sequence and genome annotation of Lichtheimia ramosa.</title>
        <authorList>
            <person name="Linde J."/>
            <person name="Schwartze V."/>
            <person name="Binder U."/>
            <person name="Lass-Florl C."/>
            <person name="Voigt K."/>
            <person name="Horn F."/>
        </authorList>
    </citation>
    <scope>NUCLEOTIDE SEQUENCE</scope>
    <source>
        <strain evidence="1">JMRC FSU:6197</strain>
    </source>
</reference>
<dbReference type="AlphaFoldDB" id="A0A077WMF5"/>
<protein>
    <submittedName>
        <fullName evidence="1">Uncharacterized protein</fullName>
    </submittedName>
</protein>
<name>A0A077WMF5_9FUNG</name>
<sequence length="413" mass="47486">MMGNVSKRSAVIAVMLTIALSLFFLFSVSSFHLAPSTDRASSPLSTKTKDFEPKYGCLANTASDITLSKEQWDQCLEPGQEASLYLSIVIVTRIDDYAGNQHHRLQNFIDSAYLLAEHTQTKMELLMIEWNPPKDRRRIIDTSRFRRSDFLTYRIITVPENIHQALPNIGNAPLHEFEGKNIGIRFARGEFVVCTNQDDIWSHNFHNAVKSRAFQKNVIYLQHQDRHNMQVVVVVVMVVVHMHGAHDNLPPSIVNLPAMPDDDTLYNACHLNDQDWGNFQLPEPVNLTPDNYLHYGDQAGDYTMAHRDTWKKVRGYRETGGVAWVDIEFIETAAWTFDIPVVYSEQGFTCHQEHENVWEKNPERMTPNQGIHAVEIQRKEKQYVNEEGKWAMLHLDIWDMGLQCIEFGGGLCW</sequence>
<dbReference type="InterPro" id="IPR029044">
    <property type="entry name" value="Nucleotide-diphossugar_trans"/>
</dbReference>
<evidence type="ECO:0000313" key="1">
    <source>
        <dbReference type="EMBL" id="CDS08846.1"/>
    </source>
</evidence>
<dbReference type="SUPFAM" id="SSF53448">
    <property type="entry name" value="Nucleotide-diphospho-sugar transferases"/>
    <property type="match status" value="1"/>
</dbReference>
<dbReference type="EMBL" id="LK023327">
    <property type="protein sequence ID" value="CDS08846.1"/>
    <property type="molecule type" value="Genomic_DNA"/>
</dbReference>
<gene>
    <name evidence="1" type="ORF">LRAMOSA10207</name>
</gene>
<dbReference type="CDD" id="cd00761">
    <property type="entry name" value="Glyco_tranf_GTA_type"/>
    <property type="match status" value="1"/>
</dbReference>
<dbReference type="OrthoDB" id="2329609at2759"/>
<dbReference type="Gene3D" id="3.90.550.10">
    <property type="entry name" value="Spore Coat Polysaccharide Biosynthesis Protein SpsA, Chain A"/>
    <property type="match status" value="1"/>
</dbReference>
<proteinExistence type="predicted"/>
<accession>A0A077WMF5</accession>
<organism evidence="1">
    <name type="scientific">Lichtheimia ramosa</name>
    <dbReference type="NCBI Taxonomy" id="688394"/>
    <lineage>
        <taxon>Eukaryota</taxon>
        <taxon>Fungi</taxon>
        <taxon>Fungi incertae sedis</taxon>
        <taxon>Mucoromycota</taxon>
        <taxon>Mucoromycotina</taxon>
        <taxon>Mucoromycetes</taxon>
        <taxon>Mucorales</taxon>
        <taxon>Lichtheimiaceae</taxon>
        <taxon>Lichtheimia</taxon>
    </lineage>
</organism>